<comment type="caution">
    <text evidence="1">The sequence shown here is derived from an EMBL/GenBank/DDBJ whole genome shotgun (WGS) entry which is preliminary data.</text>
</comment>
<proteinExistence type="predicted"/>
<gene>
    <name evidence="1" type="ORF">L195_g046939</name>
</gene>
<dbReference type="AlphaFoldDB" id="A0A2K3MJ51"/>
<organism evidence="1 2">
    <name type="scientific">Trifolium pratense</name>
    <name type="common">Red clover</name>
    <dbReference type="NCBI Taxonomy" id="57577"/>
    <lineage>
        <taxon>Eukaryota</taxon>
        <taxon>Viridiplantae</taxon>
        <taxon>Streptophyta</taxon>
        <taxon>Embryophyta</taxon>
        <taxon>Tracheophyta</taxon>
        <taxon>Spermatophyta</taxon>
        <taxon>Magnoliopsida</taxon>
        <taxon>eudicotyledons</taxon>
        <taxon>Gunneridae</taxon>
        <taxon>Pentapetalae</taxon>
        <taxon>rosids</taxon>
        <taxon>fabids</taxon>
        <taxon>Fabales</taxon>
        <taxon>Fabaceae</taxon>
        <taxon>Papilionoideae</taxon>
        <taxon>50 kb inversion clade</taxon>
        <taxon>NPAAA clade</taxon>
        <taxon>Hologalegina</taxon>
        <taxon>IRL clade</taxon>
        <taxon>Trifolieae</taxon>
        <taxon>Trifolium</taxon>
    </lineage>
</organism>
<evidence type="ECO:0000313" key="2">
    <source>
        <dbReference type="Proteomes" id="UP000236291"/>
    </source>
</evidence>
<reference evidence="1 2" key="1">
    <citation type="journal article" date="2014" name="Am. J. Bot.">
        <title>Genome assembly and annotation for red clover (Trifolium pratense; Fabaceae).</title>
        <authorList>
            <person name="Istvanek J."/>
            <person name="Jaros M."/>
            <person name="Krenek A."/>
            <person name="Repkova J."/>
        </authorList>
    </citation>
    <scope>NUCLEOTIDE SEQUENCE [LARGE SCALE GENOMIC DNA]</scope>
    <source>
        <strain evidence="2">cv. Tatra</strain>
        <tissue evidence="1">Young leaves</tissue>
    </source>
</reference>
<name>A0A2K3MJ51_TRIPR</name>
<dbReference type="EMBL" id="ASHM01064062">
    <property type="protein sequence ID" value="PNX90812.1"/>
    <property type="molecule type" value="Genomic_DNA"/>
</dbReference>
<evidence type="ECO:0000313" key="1">
    <source>
        <dbReference type="EMBL" id="PNX90812.1"/>
    </source>
</evidence>
<sequence length="54" mass="6105">MVFRKTVTGKRQPEFNQEDLVSAAETVEVLASMQTRDSETDVILLRLFSVFGTL</sequence>
<protein>
    <submittedName>
        <fullName evidence="1">Uncharacterized protein</fullName>
    </submittedName>
</protein>
<reference evidence="1 2" key="2">
    <citation type="journal article" date="2017" name="Front. Plant Sci.">
        <title>Gene Classification and Mining of Molecular Markers Useful in Red Clover (Trifolium pratense) Breeding.</title>
        <authorList>
            <person name="Istvanek J."/>
            <person name="Dluhosova J."/>
            <person name="Dluhos P."/>
            <person name="Patkova L."/>
            <person name="Nedelnik J."/>
            <person name="Repkova J."/>
        </authorList>
    </citation>
    <scope>NUCLEOTIDE SEQUENCE [LARGE SCALE GENOMIC DNA]</scope>
    <source>
        <strain evidence="2">cv. Tatra</strain>
        <tissue evidence="1">Young leaves</tissue>
    </source>
</reference>
<dbReference type="Proteomes" id="UP000236291">
    <property type="component" value="Unassembled WGS sequence"/>
</dbReference>
<accession>A0A2K3MJ51</accession>